<feature type="transmembrane region" description="Helical" evidence="1">
    <location>
        <begin position="92"/>
        <end position="113"/>
    </location>
</feature>
<proteinExistence type="predicted"/>
<gene>
    <name evidence="2" type="ORF">BK754_00775</name>
</gene>
<dbReference type="AlphaFoldDB" id="A0A9X6FSX4"/>
<evidence type="ECO:0000313" key="2">
    <source>
        <dbReference type="EMBL" id="OTZ01892.1"/>
    </source>
</evidence>
<feature type="transmembrane region" description="Helical" evidence="1">
    <location>
        <begin position="39"/>
        <end position="56"/>
    </location>
</feature>
<dbReference type="InterPro" id="IPR025018">
    <property type="entry name" value="DUF3953"/>
</dbReference>
<dbReference type="EMBL" id="NFDT01000008">
    <property type="protein sequence ID" value="OTZ01892.1"/>
    <property type="molecule type" value="Genomic_DNA"/>
</dbReference>
<protein>
    <recommendedName>
        <fullName evidence="4">DUF3953 domain-containing protein</fullName>
    </recommendedName>
</protein>
<comment type="caution">
    <text evidence="2">The sequence shown here is derived from an EMBL/GenBank/DDBJ whole genome shotgun (WGS) entry which is preliminary data.</text>
</comment>
<accession>A0A9X6FSX4</accession>
<evidence type="ECO:0000313" key="3">
    <source>
        <dbReference type="Proteomes" id="UP000194882"/>
    </source>
</evidence>
<keyword evidence="1" id="KW-1133">Transmembrane helix</keyword>
<feature type="transmembrane region" description="Helical" evidence="1">
    <location>
        <begin position="62"/>
        <end position="80"/>
    </location>
</feature>
<name>A0A9X6FSX4_BACTU</name>
<organism evidence="2 3">
    <name type="scientific">Bacillus thuringiensis serovar subtoxicus</name>
    <dbReference type="NCBI Taxonomy" id="475791"/>
    <lineage>
        <taxon>Bacteria</taxon>
        <taxon>Bacillati</taxon>
        <taxon>Bacillota</taxon>
        <taxon>Bacilli</taxon>
        <taxon>Bacillales</taxon>
        <taxon>Bacillaceae</taxon>
        <taxon>Bacillus</taxon>
        <taxon>Bacillus cereus group</taxon>
    </lineage>
</organism>
<dbReference type="Pfam" id="PF13129">
    <property type="entry name" value="DUF3953"/>
    <property type="match status" value="1"/>
</dbReference>
<dbReference type="Proteomes" id="UP000194882">
    <property type="component" value="Unassembled WGS sequence"/>
</dbReference>
<sequence>MTYIKLIKSNFTKYKLLIKPLRKLSGFFFYRKDFHMNRILTIVLAIIVMGYSIYSWNDVSEQSMLILQTLIGIMLVSLGVQNLKNNEKENRSIGIALLLVALFLIVVSLIKYFV</sequence>
<evidence type="ECO:0000256" key="1">
    <source>
        <dbReference type="SAM" id="Phobius"/>
    </source>
</evidence>
<keyword evidence="1" id="KW-0472">Membrane</keyword>
<reference evidence="2 3" key="1">
    <citation type="submission" date="2016-10" db="EMBL/GenBank/DDBJ databases">
        <title>Comparative genomics of Bacillus thuringiensis reveals a path to pathogens against multiple invertebrate hosts.</title>
        <authorList>
            <person name="Zheng J."/>
            <person name="Gao Q."/>
            <person name="Liu H."/>
            <person name="Peng D."/>
            <person name="Ruan L."/>
            <person name="Sun M."/>
        </authorList>
    </citation>
    <scope>NUCLEOTIDE SEQUENCE [LARGE SCALE GENOMIC DNA]</scope>
    <source>
        <strain evidence="2">BGSC 4I4</strain>
    </source>
</reference>
<evidence type="ECO:0008006" key="4">
    <source>
        <dbReference type="Google" id="ProtNLM"/>
    </source>
</evidence>
<keyword evidence="1" id="KW-0812">Transmembrane</keyword>